<evidence type="ECO:0000256" key="3">
    <source>
        <dbReference type="ARBA" id="ARBA00022452"/>
    </source>
</evidence>
<comment type="caution">
    <text evidence="13">The sequence shown here is derived from an EMBL/GenBank/DDBJ whole genome shotgun (WGS) entry which is preliminary data.</text>
</comment>
<evidence type="ECO:0000313" key="14">
    <source>
        <dbReference type="Proteomes" id="UP000320359"/>
    </source>
</evidence>
<feature type="domain" description="OmpA-like" evidence="12">
    <location>
        <begin position="368"/>
        <end position="481"/>
    </location>
</feature>
<evidence type="ECO:0000256" key="10">
    <source>
        <dbReference type="PROSITE-ProRule" id="PRU00473"/>
    </source>
</evidence>
<dbReference type="InterPro" id="IPR027385">
    <property type="entry name" value="Beta-barrel_OMP"/>
</dbReference>
<dbReference type="EMBL" id="VJWL01000002">
    <property type="protein sequence ID" value="TRW48888.1"/>
    <property type="molecule type" value="Genomic_DNA"/>
</dbReference>
<name>A0A552X1G2_9GAMM</name>
<keyword evidence="3" id="KW-1134">Transmembrane beta strand</keyword>
<evidence type="ECO:0000256" key="11">
    <source>
        <dbReference type="SAM" id="SignalP"/>
    </source>
</evidence>
<feature type="signal peptide" evidence="11">
    <location>
        <begin position="1"/>
        <end position="24"/>
    </location>
</feature>
<evidence type="ECO:0000256" key="8">
    <source>
        <dbReference type="ARBA" id="ARBA00023136"/>
    </source>
</evidence>
<feature type="chain" id="PRO_5022173355" evidence="11">
    <location>
        <begin position="25"/>
        <end position="481"/>
    </location>
</feature>
<dbReference type="SUPFAM" id="SSF103088">
    <property type="entry name" value="OmpA-like"/>
    <property type="match status" value="2"/>
</dbReference>
<accession>A0A552X1G2</accession>
<dbReference type="InterPro" id="IPR006690">
    <property type="entry name" value="OMPA-like_CS"/>
</dbReference>
<keyword evidence="9" id="KW-0998">Cell outer membrane</keyword>
<dbReference type="Pfam" id="PF00691">
    <property type="entry name" value="OmpA"/>
    <property type="match status" value="2"/>
</dbReference>
<dbReference type="CDD" id="cd07185">
    <property type="entry name" value="OmpA_C-like"/>
    <property type="match status" value="2"/>
</dbReference>
<dbReference type="InterPro" id="IPR050330">
    <property type="entry name" value="Bact_OuterMem_StrucFunc"/>
</dbReference>
<dbReference type="PROSITE" id="PS01068">
    <property type="entry name" value="OMPA_1"/>
    <property type="match status" value="1"/>
</dbReference>
<dbReference type="PRINTS" id="PR01021">
    <property type="entry name" value="OMPADOMAIN"/>
</dbReference>
<dbReference type="InterPro" id="IPR011250">
    <property type="entry name" value="OMP/PagP_B-barrel"/>
</dbReference>
<dbReference type="GO" id="GO:0015288">
    <property type="term" value="F:porin activity"/>
    <property type="evidence" value="ECO:0007669"/>
    <property type="project" value="UniProtKB-KW"/>
</dbReference>
<dbReference type="Pfam" id="PF13505">
    <property type="entry name" value="OMP_b-brl"/>
    <property type="match status" value="1"/>
</dbReference>
<keyword evidence="14" id="KW-1185">Reference proteome</keyword>
<dbReference type="GO" id="GO:0006811">
    <property type="term" value="P:monoatomic ion transport"/>
    <property type="evidence" value="ECO:0007669"/>
    <property type="project" value="UniProtKB-KW"/>
</dbReference>
<keyword evidence="8 10" id="KW-0472">Membrane</keyword>
<keyword evidence="7" id="KW-0626">Porin</keyword>
<dbReference type="AlphaFoldDB" id="A0A552X1G2"/>
<dbReference type="GO" id="GO:0009279">
    <property type="term" value="C:cell outer membrane"/>
    <property type="evidence" value="ECO:0007669"/>
    <property type="project" value="UniProtKB-SubCell"/>
</dbReference>
<evidence type="ECO:0000313" key="13">
    <source>
        <dbReference type="EMBL" id="TRW48888.1"/>
    </source>
</evidence>
<reference evidence="13 14" key="1">
    <citation type="submission" date="2019-07" db="EMBL/GenBank/DDBJ databases">
        <authorList>
            <person name="Yang M."/>
            <person name="Zhao D."/>
            <person name="Xiang H."/>
        </authorList>
    </citation>
    <scope>NUCLEOTIDE SEQUENCE [LARGE SCALE GENOMIC DNA]</scope>
    <source>
        <strain evidence="13 14">IM1326</strain>
    </source>
</reference>
<evidence type="ECO:0000259" key="12">
    <source>
        <dbReference type="PROSITE" id="PS51123"/>
    </source>
</evidence>
<evidence type="ECO:0000256" key="1">
    <source>
        <dbReference type="ARBA" id="ARBA00004571"/>
    </source>
</evidence>
<dbReference type="OrthoDB" id="9805832at2"/>
<keyword evidence="2" id="KW-0813">Transport</keyword>
<dbReference type="InterPro" id="IPR006664">
    <property type="entry name" value="OMP_bac"/>
</dbReference>
<evidence type="ECO:0000256" key="7">
    <source>
        <dbReference type="ARBA" id="ARBA00023114"/>
    </source>
</evidence>
<gene>
    <name evidence="13" type="ORF">FM042_07855</name>
</gene>
<comment type="subcellular location">
    <subcellularLocation>
        <location evidence="1">Cell outer membrane</location>
        <topology evidence="1">Multi-pass membrane protein</topology>
    </subcellularLocation>
</comment>
<dbReference type="PANTHER" id="PTHR30329">
    <property type="entry name" value="STATOR ELEMENT OF FLAGELLAR MOTOR COMPLEX"/>
    <property type="match status" value="1"/>
</dbReference>
<feature type="domain" description="OmpA-like" evidence="12">
    <location>
        <begin position="239"/>
        <end position="357"/>
    </location>
</feature>
<proteinExistence type="predicted"/>
<evidence type="ECO:0000256" key="2">
    <source>
        <dbReference type="ARBA" id="ARBA00022448"/>
    </source>
</evidence>
<keyword evidence="5 11" id="KW-0732">Signal</keyword>
<dbReference type="SUPFAM" id="SSF56925">
    <property type="entry name" value="OMPA-like"/>
    <property type="match status" value="1"/>
</dbReference>
<sequence>MKTNKITQAIGALAILGMSVPAVAADQTGWFIGGSGGRAHATIAEKEIIADLLAAGFETTDFSTDRKDFGYKLFAGYQFNPKFAIEAGYFDLGTFDYTATTDPSGSKFGTLSFSGWNLDFVGTMPLTERAALIGRFGVHEGKTNTNFVGTGAVNVLTPHYQSKDFDFKIGVGYQYQISDSWTFRLEAERFRMDDAVGNAGDIDLFSMGVIYRFGARKHAPVAAPAPAPAPTPAPAPPVAATEQYCSALEMQFEIGQDSVERVNREHIQVLATFMTTYPTTKAIIQGHTDNVGTIEDNQALSEQRAQRVVDFLIREHRIAASRLSAVGYGETRPTASNSTVEGQQANRRINAVIDCANDMAGLSTLPARTTLAMALEFDANSATVDAKYHHQLENVAKYLHANPDLIVTLEGHTDNANPAMAQAISEQRAQNVADYLVNHFRVDRSRLNVEGFGATRRDTYNITASHRQDNRRVNIILGYPK</sequence>
<dbReference type="PANTHER" id="PTHR30329:SF21">
    <property type="entry name" value="LIPOPROTEIN YIAD-RELATED"/>
    <property type="match status" value="1"/>
</dbReference>
<dbReference type="GO" id="GO:0046930">
    <property type="term" value="C:pore complex"/>
    <property type="evidence" value="ECO:0007669"/>
    <property type="project" value="UniProtKB-KW"/>
</dbReference>
<evidence type="ECO:0000256" key="6">
    <source>
        <dbReference type="ARBA" id="ARBA00023065"/>
    </source>
</evidence>
<keyword evidence="6" id="KW-0406">Ion transport</keyword>
<evidence type="ECO:0000256" key="9">
    <source>
        <dbReference type="ARBA" id="ARBA00023237"/>
    </source>
</evidence>
<dbReference type="InterPro" id="IPR036737">
    <property type="entry name" value="OmpA-like_sf"/>
</dbReference>
<dbReference type="PROSITE" id="PS51123">
    <property type="entry name" value="OMPA_2"/>
    <property type="match status" value="2"/>
</dbReference>
<dbReference type="Gene3D" id="3.30.1330.60">
    <property type="entry name" value="OmpA-like domain"/>
    <property type="match status" value="2"/>
</dbReference>
<organism evidence="13 14">
    <name type="scientific">Aliidiomarina halalkaliphila</name>
    <dbReference type="NCBI Taxonomy" id="2593535"/>
    <lineage>
        <taxon>Bacteria</taxon>
        <taxon>Pseudomonadati</taxon>
        <taxon>Pseudomonadota</taxon>
        <taxon>Gammaproteobacteria</taxon>
        <taxon>Alteromonadales</taxon>
        <taxon>Idiomarinaceae</taxon>
        <taxon>Aliidiomarina</taxon>
    </lineage>
</organism>
<evidence type="ECO:0000256" key="4">
    <source>
        <dbReference type="ARBA" id="ARBA00022692"/>
    </source>
</evidence>
<evidence type="ECO:0000256" key="5">
    <source>
        <dbReference type="ARBA" id="ARBA00022729"/>
    </source>
</evidence>
<protein>
    <submittedName>
        <fullName evidence="13">OmpA family protein</fullName>
    </submittedName>
</protein>
<dbReference type="Gene3D" id="2.40.160.20">
    <property type="match status" value="1"/>
</dbReference>
<dbReference type="InterPro" id="IPR006665">
    <property type="entry name" value="OmpA-like"/>
</dbReference>
<dbReference type="Proteomes" id="UP000320359">
    <property type="component" value="Unassembled WGS sequence"/>
</dbReference>
<keyword evidence="4" id="KW-0812">Transmembrane</keyword>